<comment type="subcellular location">
    <subcellularLocation>
        <location evidence="1">Cell membrane</location>
        <topology evidence="1">Multi-pass membrane protein</topology>
    </subcellularLocation>
</comment>
<dbReference type="AlphaFoldDB" id="A0A136A1K9"/>
<reference evidence="10" key="1">
    <citation type="submission" date="2016-02" db="EMBL/GenBank/DDBJ databases">
        <authorList>
            <person name="Schultz-Johansen M."/>
            <person name="Glaring M.A."/>
            <person name="Bech P.K."/>
            <person name="Stougaard P."/>
        </authorList>
    </citation>
    <scope>NUCLEOTIDE SEQUENCE [LARGE SCALE GENOMIC DNA]</scope>
    <source>
        <strain evidence="10">S66</strain>
    </source>
</reference>
<dbReference type="RefSeq" id="WP_082768838.1">
    <property type="nucleotide sequence ID" value="NZ_LSNE01000005.1"/>
</dbReference>
<name>A0A136A1K9_9ALTE</name>
<dbReference type="PANTHER" id="PTHR43738:SF2">
    <property type="entry name" value="ABC TRANSPORTER PERMEASE"/>
    <property type="match status" value="1"/>
</dbReference>
<protein>
    <recommendedName>
        <fullName evidence="11">Peptide ABC transporter permease</fullName>
    </recommendedName>
</protein>
<evidence type="ECO:0000256" key="1">
    <source>
        <dbReference type="ARBA" id="ARBA00004651"/>
    </source>
</evidence>
<dbReference type="Pfam" id="PF12704">
    <property type="entry name" value="MacB_PCD"/>
    <property type="match status" value="1"/>
</dbReference>
<dbReference type="Pfam" id="PF02687">
    <property type="entry name" value="FtsX"/>
    <property type="match status" value="1"/>
</dbReference>
<evidence type="ECO:0000256" key="5">
    <source>
        <dbReference type="ARBA" id="ARBA00023136"/>
    </source>
</evidence>
<evidence type="ECO:0000313" key="10">
    <source>
        <dbReference type="Proteomes" id="UP000070299"/>
    </source>
</evidence>
<evidence type="ECO:0008006" key="11">
    <source>
        <dbReference type="Google" id="ProtNLM"/>
    </source>
</evidence>
<dbReference type="OrthoDB" id="9784014at2"/>
<evidence type="ECO:0000256" key="2">
    <source>
        <dbReference type="ARBA" id="ARBA00022475"/>
    </source>
</evidence>
<dbReference type="PANTHER" id="PTHR43738">
    <property type="entry name" value="ABC TRANSPORTER, MEMBRANE PROTEIN"/>
    <property type="match status" value="1"/>
</dbReference>
<evidence type="ECO:0000256" key="4">
    <source>
        <dbReference type="ARBA" id="ARBA00022989"/>
    </source>
</evidence>
<evidence type="ECO:0000256" key="3">
    <source>
        <dbReference type="ARBA" id="ARBA00022692"/>
    </source>
</evidence>
<proteinExistence type="predicted"/>
<dbReference type="GO" id="GO:0005886">
    <property type="term" value="C:plasma membrane"/>
    <property type="evidence" value="ECO:0007669"/>
    <property type="project" value="UniProtKB-SubCell"/>
</dbReference>
<keyword evidence="10" id="KW-1185">Reference proteome</keyword>
<dbReference type="InterPro" id="IPR051125">
    <property type="entry name" value="ABC-4/HrtB_transporter"/>
</dbReference>
<feature type="transmembrane region" description="Helical" evidence="6">
    <location>
        <begin position="279"/>
        <end position="302"/>
    </location>
</feature>
<feature type="domain" description="MacB-like periplasmic core" evidence="8">
    <location>
        <begin position="20"/>
        <end position="249"/>
    </location>
</feature>
<feature type="transmembrane region" description="Helical" evidence="6">
    <location>
        <begin position="374"/>
        <end position="395"/>
    </location>
</feature>
<evidence type="ECO:0000259" key="8">
    <source>
        <dbReference type="Pfam" id="PF12704"/>
    </source>
</evidence>
<comment type="caution">
    <text evidence="9">The sequence shown here is derived from an EMBL/GenBank/DDBJ whole genome shotgun (WGS) entry which is preliminary data.</text>
</comment>
<dbReference type="STRING" id="1799789.AX660_13220"/>
<keyword evidence="2" id="KW-1003">Cell membrane</keyword>
<keyword evidence="3 6" id="KW-0812">Transmembrane</keyword>
<evidence type="ECO:0000313" key="9">
    <source>
        <dbReference type="EMBL" id="KXI29115.1"/>
    </source>
</evidence>
<keyword evidence="5 6" id="KW-0472">Membrane</keyword>
<accession>A0A136A1K9</accession>
<gene>
    <name evidence="9" type="ORF">AX660_13220</name>
</gene>
<dbReference type="InterPro" id="IPR025857">
    <property type="entry name" value="MacB_PCD"/>
</dbReference>
<evidence type="ECO:0000259" key="7">
    <source>
        <dbReference type="Pfam" id="PF02687"/>
    </source>
</evidence>
<dbReference type="EMBL" id="LSNE01000005">
    <property type="protein sequence ID" value="KXI29115.1"/>
    <property type="molecule type" value="Genomic_DNA"/>
</dbReference>
<sequence>MMLMRLIVASIVARKTMALLTCFSIAISMLVLLSVAHIEAQVRHNFERSVSGVDLIVGSRTSQLNLLLFSIFKIGYPSNNLQWQSFATIKANPQVDWAVPISMGDSHQGYGVVGTTQDYFSQLKYADKQPLVFVTGKYFENDFDVVLGSSVAKELDYALGHEIVLAHGAGKVSFTQHKQHPFAVVGVLKATGTPIDRSIYIPIQSVEILHNPGAHQNEHEAEHADTNQTLSAVIVGAKNRVAILSLQRSLSQFEAEPLTAIIPGLALRELWQMMSTVELSLRVISILVLFASLIGMTTMLLASMRERRHELSVLRALGARPWLILLLVEGEALLLTFVGCILAYVLLCSGLYLLEPVLLSKYSFSLQVYPDGTLFINYVLLALVLATLLALLPAISAYTKSLKSGLSFG</sequence>
<organism evidence="9 10">
    <name type="scientific">Paraglaciecola hydrolytica</name>
    <dbReference type="NCBI Taxonomy" id="1799789"/>
    <lineage>
        <taxon>Bacteria</taxon>
        <taxon>Pseudomonadati</taxon>
        <taxon>Pseudomonadota</taxon>
        <taxon>Gammaproteobacteria</taxon>
        <taxon>Alteromonadales</taxon>
        <taxon>Alteromonadaceae</taxon>
        <taxon>Paraglaciecola</taxon>
    </lineage>
</organism>
<dbReference type="Proteomes" id="UP000070299">
    <property type="component" value="Unassembled WGS sequence"/>
</dbReference>
<keyword evidence="4 6" id="KW-1133">Transmembrane helix</keyword>
<dbReference type="InterPro" id="IPR003838">
    <property type="entry name" value="ABC3_permease_C"/>
</dbReference>
<feature type="domain" description="ABC3 transporter permease C-terminal" evidence="7">
    <location>
        <begin position="283"/>
        <end position="401"/>
    </location>
</feature>
<evidence type="ECO:0000256" key="6">
    <source>
        <dbReference type="SAM" id="Phobius"/>
    </source>
</evidence>
<feature type="transmembrane region" description="Helical" evidence="6">
    <location>
        <begin position="323"/>
        <end position="354"/>
    </location>
</feature>